<dbReference type="EMBL" id="BMLG01000002">
    <property type="protein sequence ID" value="GGM25631.1"/>
    <property type="molecule type" value="Genomic_DNA"/>
</dbReference>
<proteinExistence type="predicted"/>
<dbReference type="OrthoDB" id="2691639at2"/>
<name>A0A917TJW8_9BACI</name>
<evidence type="ECO:0000313" key="3">
    <source>
        <dbReference type="Proteomes" id="UP000618460"/>
    </source>
</evidence>
<accession>A0A917TJW8</accession>
<keyword evidence="3" id="KW-1185">Reference proteome</keyword>
<dbReference type="InterPro" id="IPR014957">
    <property type="entry name" value="IDEAL_dom"/>
</dbReference>
<dbReference type="InterPro" id="IPR027393">
    <property type="entry name" value="Virus_scaffolding_prot_C"/>
</dbReference>
<dbReference type="AlphaFoldDB" id="A0A917TJW8"/>
<reference evidence="2" key="1">
    <citation type="journal article" date="2014" name="Int. J. Syst. Evol. Microbiol.">
        <title>Complete genome sequence of Corynebacterium casei LMG S-19264T (=DSM 44701T), isolated from a smear-ripened cheese.</title>
        <authorList>
            <consortium name="US DOE Joint Genome Institute (JGI-PGF)"/>
            <person name="Walter F."/>
            <person name="Albersmeier A."/>
            <person name="Kalinowski J."/>
            <person name="Ruckert C."/>
        </authorList>
    </citation>
    <scope>NUCLEOTIDE SEQUENCE</scope>
    <source>
        <strain evidence="2">CGMCC 1.6333</strain>
    </source>
</reference>
<gene>
    <name evidence="2" type="ORF">GCM10011351_09170</name>
</gene>
<reference evidence="2" key="2">
    <citation type="submission" date="2020-09" db="EMBL/GenBank/DDBJ databases">
        <authorList>
            <person name="Sun Q."/>
            <person name="Zhou Y."/>
        </authorList>
    </citation>
    <scope>NUCLEOTIDE SEQUENCE</scope>
    <source>
        <strain evidence="2">CGMCC 1.6333</strain>
    </source>
</reference>
<sequence>MKKHKVNYTLKAFDGRKNASIEAKREISFEIKLASRLILDALVSDWNKSNLEKQINDSIDKQDKERFLQLSKQYQTYTLEY</sequence>
<organism evidence="2 3">
    <name type="scientific">Paraliobacillus quinghaiensis</name>
    <dbReference type="NCBI Taxonomy" id="470815"/>
    <lineage>
        <taxon>Bacteria</taxon>
        <taxon>Bacillati</taxon>
        <taxon>Bacillota</taxon>
        <taxon>Bacilli</taxon>
        <taxon>Bacillales</taxon>
        <taxon>Bacillaceae</taxon>
        <taxon>Paraliobacillus</taxon>
    </lineage>
</organism>
<evidence type="ECO:0000259" key="1">
    <source>
        <dbReference type="SMART" id="SM00914"/>
    </source>
</evidence>
<feature type="domain" description="IDEAL" evidence="1">
    <location>
        <begin position="38"/>
        <end position="74"/>
    </location>
</feature>
<dbReference type="Gene3D" id="4.10.810.10">
    <property type="entry name" value="Virus Scaffolding Protein, Chain A"/>
    <property type="match status" value="1"/>
</dbReference>
<protein>
    <recommendedName>
        <fullName evidence="1">IDEAL domain-containing protein</fullName>
    </recommendedName>
</protein>
<evidence type="ECO:0000313" key="2">
    <source>
        <dbReference type="EMBL" id="GGM25631.1"/>
    </source>
</evidence>
<dbReference type="Pfam" id="PF08858">
    <property type="entry name" value="IDEAL"/>
    <property type="match status" value="1"/>
</dbReference>
<comment type="caution">
    <text evidence="2">The sequence shown here is derived from an EMBL/GenBank/DDBJ whole genome shotgun (WGS) entry which is preliminary data.</text>
</comment>
<dbReference type="SMART" id="SM00914">
    <property type="entry name" value="IDEAL"/>
    <property type="match status" value="1"/>
</dbReference>
<dbReference type="RefSeq" id="WP_117153411.1">
    <property type="nucleotide sequence ID" value="NZ_BMLG01000002.1"/>
</dbReference>
<dbReference type="Proteomes" id="UP000618460">
    <property type="component" value="Unassembled WGS sequence"/>
</dbReference>